<dbReference type="EMBL" id="CANTUO010000006">
    <property type="protein sequence ID" value="CAI5760143.1"/>
    <property type="molecule type" value="Genomic_DNA"/>
</dbReference>
<protein>
    <submittedName>
        <fullName evidence="1">Uncharacterized protein</fullName>
    </submittedName>
</protein>
<name>A0A9W4XC48_9ASCO</name>
<sequence>MTKRTIPNYIKPFLKIYHHITKKEKNILNAKSNLDYKLYQQRKFILKENAKLMRGQHSELPFTQPVDFGMFEHWKTKDLFNIKKDVILPTVPDIQTPHNIHQNILIQIINSCFSPLKSIPSITSFQKPYLYYLQMIRHSKIMIIFKRQERSFTPSMFVDIGSRVLKPDVLKLALKTTIFQDMSNFEILEKISHNDGKIWEEINSTRDDLVDNIKEKVDVVNRENQSVPDMNPKETNTFFKKLRNDKVEIEDVPHDLEFNTFYTLDIKRLDEELISKLDSLDIVGVRLSIHEPFIRRKLTSLINSLNKGNSFDEMIKLAKEKDKKDTGFDLFIRKLAAKNLIHVKFNKLKNAIYLLK</sequence>
<dbReference type="AlphaFoldDB" id="A0A9W4XC48"/>
<dbReference type="Proteomes" id="UP001152885">
    <property type="component" value="Unassembled WGS sequence"/>
</dbReference>
<dbReference type="OrthoDB" id="4019982at2759"/>
<comment type="caution">
    <text evidence="1">The sequence shown here is derived from an EMBL/GenBank/DDBJ whole genome shotgun (WGS) entry which is preliminary data.</text>
</comment>
<evidence type="ECO:0000313" key="2">
    <source>
        <dbReference type="Proteomes" id="UP001152885"/>
    </source>
</evidence>
<keyword evidence="2" id="KW-1185">Reference proteome</keyword>
<organism evidence="1 2">
    <name type="scientific">Candida verbasci</name>
    <dbReference type="NCBI Taxonomy" id="1227364"/>
    <lineage>
        <taxon>Eukaryota</taxon>
        <taxon>Fungi</taxon>
        <taxon>Dikarya</taxon>
        <taxon>Ascomycota</taxon>
        <taxon>Saccharomycotina</taxon>
        <taxon>Pichiomycetes</taxon>
        <taxon>Debaryomycetaceae</taxon>
        <taxon>Candida/Lodderomyces clade</taxon>
        <taxon>Candida</taxon>
    </lineage>
</organism>
<accession>A0A9W4XC48</accession>
<proteinExistence type="predicted"/>
<reference evidence="1" key="1">
    <citation type="submission" date="2022-12" db="EMBL/GenBank/DDBJ databases">
        <authorList>
            <person name="Brejova B."/>
        </authorList>
    </citation>
    <scope>NUCLEOTIDE SEQUENCE</scope>
</reference>
<evidence type="ECO:0000313" key="1">
    <source>
        <dbReference type="EMBL" id="CAI5760143.1"/>
    </source>
</evidence>
<gene>
    <name evidence="1" type="ORF">CANVERA_P4653</name>
</gene>